<reference evidence="5 6" key="1">
    <citation type="submission" date="2018-03" db="EMBL/GenBank/DDBJ databases">
        <title>Genomic Encyclopedia of Archaeal and Bacterial Type Strains, Phase II (KMG-II): from individual species to whole genera.</title>
        <authorList>
            <person name="Goeker M."/>
        </authorList>
    </citation>
    <scope>NUCLEOTIDE SEQUENCE [LARGE SCALE GENOMIC DNA]</scope>
    <source>
        <strain evidence="5 6">DSM 44720</strain>
    </source>
</reference>
<accession>A0A2T0SK71</accession>
<dbReference type="Pfam" id="PF13424">
    <property type="entry name" value="TPR_12"/>
    <property type="match status" value="2"/>
</dbReference>
<evidence type="ECO:0000256" key="2">
    <source>
        <dbReference type="ARBA" id="ARBA00022490"/>
    </source>
</evidence>
<dbReference type="PANTHER" id="PTHR45954:SF1">
    <property type="entry name" value="LD33695P"/>
    <property type="match status" value="1"/>
</dbReference>
<dbReference type="Proteomes" id="UP000239494">
    <property type="component" value="Unassembled WGS sequence"/>
</dbReference>
<evidence type="ECO:0000313" key="6">
    <source>
        <dbReference type="Proteomes" id="UP000239494"/>
    </source>
</evidence>
<protein>
    <submittedName>
        <fullName evidence="5">Tetratricopeptide (TPR) repeat protein</fullName>
    </submittedName>
</protein>
<name>A0A2T0SK71_9PSEU</name>
<organism evidence="5 6">
    <name type="scientific">Umezawaea tangerina</name>
    <dbReference type="NCBI Taxonomy" id="84725"/>
    <lineage>
        <taxon>Bacteria</taxon>
        <taxon>Bacillati</taxon>
        <taxon>Actinomycetota</taxon>
        <taxon>Actinomycetes</taxon>
        <taxon>Pseudonocardiales</taxon>
        <taxon>Pseudonocardiaceae</taxon>
        <taxon>Umezawaea</taxon>
    </lineage>
</organism>
<evidence type="ECO:0000256" key="1">
    <source>
        <dbReference type="ARBA" id="ARBA00004496"/>
    </source>
</evidence>
<dbReference type="Pfam" id="PF00931">
    <property type="entry name" value="NB-ARC"/>
    <property type="match status" value="1"/>
</dbReference>
<evidence type="ECO:0000259" key="4">
    <source>
        <dbReference type="Pfam" id="PF00931"/>
    </source>
</evidence>
<feature type="domain" description="NB-ARC" evidence="4">
    <location>
        <begin position="4"/>
        <end position="148"/>
    </location>
</feature>
<dbReference type="GO" id="GO:0043531">
    <property type="term" value="F:ADP binding"/>
    <property type="evidence" value="ECO:0007669"/>
    <property type="project" value="InterPro"/>
</dbReference>
<dbReference type="SMART" id="SM00028">
    <property type="entry name" value="TPR"/>
    <property type="match status" value="5"/>
</dbReference>
<dbReference type="InterPro" id="IPR052386">
    <property type="entry name" value="GPSM"/>
</dbReference>
<dbReference type="InterPro" id="IPR002182">
    <property type="entry name" value="NB-ARC"/>
</dbReference>
<evidence type="ECO:0000313" key="5">
    <source>
        <dbReference type="EMBL" id="PRY33795.1"/>
    </source>
</evidence>
<dbReference type="Gene3D" id="3.40.50.300">
    <property type="entry name" value="P-loop containing nucleotide triphosphate hydrolases"/>
    <property type="match status" value="1"/>
</dbReference>
<dbReference type="GO" id="GO:0005938">
    <property type="term" value="C:cell cortex"/>
    <property type="evidence" value="ECO:0007669"/>
    <property type="project" value="TreeGrafter"/>
</dbReference>
<keyword evidence="6" id="KW-1185">Reference proteome</keyword>
<sequence length="626" mass="69143">MVSAVAGMGGIGKTALARHTATQAAEQGWFSGGVLFVDLRGYDLDDNPVQPEQVYAPVLRVLGLASEQIPATVDEQATVYHQVLDQLADQDHRVLLVLDNASTGRQVSDLLPRHPAHRALVTTRDTLAGARQLDLDVLATDEAVHLLTRILARRHPDDTRVTQEPDAAVQLVNTCGALPLAVEITASILADEPTMTITTLLAELTDGLGVHRVRHGEQSLTTVFDLSWRRLRAREPEAADLLPLLTLNPGSDFHTDAAAALAGHPPAHVAPWLRALRQASLLRHTNGRWSMHDVIRLHARDHLDPQQRNPATHRLLEQYQHTARAADAHLRALPGNPVPDRFTGRQDALAWFDIEHTNLTTAVTLALDTGHYELTTQLATNLTQYLEWRRHFTDWVSVSEHALTAAKHLNTPSTLADAWSFLGLALREIRRFDEAITAHYQDLAICLETGDRHGEGAALNNLGNALQDVRRFDEAITAHQNAATIYQETSDRHSEGTALNNLGIALRRVRRFDEAITAHQIASTICRETGDRHGEGKALNNLGNALQELQKFEDAITAYQNAAIIYRETNDRHREGRTLCNLGLALQNLGRLDEAKSAWRKAVTAFQETGDTHWEAIVTSRLGESS</sequence>
<dbReference type="SUPFAM" id="SSF48452">
    <property type="entry name" value="TPR-like"/>
    <property type="match status" value="1"/>
</dbReference>
<dbReference type="GO" id="GO:0005092">
    <property type="term" value="F:GDP-dissociation inhibitor activity"/>
    <property type="evidence" value="ECO:0007669"/>
    <property type="project" value="TreeGrafter"/>
</dbReference>
<dbReference type="SUPFAM" id="SSF52540">
    <property type="entry name" value="P-loop containing nucleoside triphosphate hydrolases"/>
    <property type="match status" value="1"/>
</dbReference>
<keyword evidence="2" id="KW-0963">Cytoplasm</keyword>
<dbReference type="GO" id="GO:0001965">
    <property type="term" value="F:G-protein alpha-subunit binding"/>
    <property type="evidence" value="ECO:0007669"/>
    <property type="project" value="TreeGrafter"/>
</dbReference>
<evidence type="ECO:0000256" key="3">
    <source>
        <dbReference type="ARBA" id="ARBA00022737"/>
    </source>
</evidence>
<dbReference type="InterPro" id="IPR027417">
    <property type="entry name" value="P-loop_NTPase"/>
</dbReference>
<proteinExistence type="predicted"/>
<dbReference type="InterPro" id="IPR011990">
    <property type="entry name" value="TPR-like_helical_dom_sf"/>
</dbReference>
<dbReference type="InterPro" id="IPR019734">
    <property type="entry name" value="TPR_rpt"/>
</dbReference>
<gene>
    <name evidence="5" type="ORF">CLV43_119105</name>
</gene>
<keyword evidence="3" id="KW-0677">Repeat</keyword>
<dbReference type="Gene3D" id="1.25.40.10">
    <property type="entry name" value="Tetratricopeptide repeat domain"/>
    <property type="match status" value="1"/>
</dbReference>
<dbReference type="PRINTS" id="PR00364">
    <property type="entry name" value="DISEASERSIST"/>
</dbReference>
<dbReference type="Pfam" id="PF13176">
    <property type="entry name" value="TPR_7"/>
    <property type="match status" value="1"/>
</dbReference>
<dbReference type="PANTHER" id="PTHR45954">
    <property type="entry name" value="LD33695P"/>
    <property type="match status" value="1"/>
</dbReference>
<comment type="caution">
    <text evidence="5">The sequence shown here is derived from an EMBL/GenBank/DDBJ whole genome shotgun (WGS) entry which is preliminary data.</text>
</comment>
<comment type="subcellular location">
    <subcellularLocation>
        <location evidence="1">Cytoplasm</location>
    </subcellularLocation>
</comment>
<dbReference type="AlphaFoldDB" id="A0A2T0SK71"/>
<dbReference type="EMBL" id="PVTF01000019">
    <property type="protein sequence ID" value="PRY33795.1"/>
    <property type="molecule type" value="Genomic_DNA"/>
</dbReference>